<dbReference type="InterPro" id="IPR006799">
    <property type="entry name" value="AMH_N"/>
</dbReference>
<dbReference type="Ensembl" id="ENSHCOT00000015261.1">
    <property type="protein sequence ID" value="ENSHCOP00000023245.1"/>
    <property type="gene ID" value="ENSHCOG00000012204.1"/>
</dbReference>
<keyword evidence="4" id="KW-0221">Differentiation</keyword>
<sequence length="531" mass="58733">MKCQISVCSYLCTIGIKIEYTNVCVCVYTYVCVCGCVSTKRPASTKEAGERSLTLLPTRSTLASLVLPKSTACFLEDVLAAMREALEDDGQLTPGGATLFGMCAASGSLAVLLDLAKDAKRKLGGTVKLLHPTKVFLVEEEDDREAVILDFHIPQSPLLQHKFVLLLALESPFSGGDSDQITFTSQSLLPNTQVVCMSEGTQYVLLTGQACMEHQRWMLSIDSKSPNMKKRMKELLTDGNTRRSNVTPVLLFSLEEDIRFVHTKVSGLSQPISFLCELRRFLSDSLPHKSPHAPPLRQESLQPLPPISLDLSSSESVLAELINSSAPTVFSFTGSTYHVHRGELAMPPGLLDELRHGLEQNLLQIREVLRDKDNGQRSIKRLQRLWELCAFPKVDPASGESQYCAFLLLKAMKTVGREMLPQLRATRAEPRPTAREATCRLRSLTVSLERFVVGPNTANINNCHGRCAFPLEKTVNHAVLLNAHIESGNVHERSPCCVPFAYESLEVVDLNENGTFFFTHPDMVAKECGCR</sequence>
<keyword evidence="5" id="KW-0339">Growth factor</keyword>
<name>A0A3Q2YW69_HIPCM</name>
<accession>A0A3Q2YW69</accession>
<comment type="subcellular location">
    <subcellularLocation>
        <location evidence="1">Secreted</location>
    </subcellularLocation>
</comment>
<evidence type="ECO:0000313" key="7">
    <source>
        <dbReference type="Ensembl" id="ENSHCOP00000023245.1"/>
    </source>
</evidence>
<dbReference type="GO" id="GO:0008083">
    <property type="term" value="F:growth factor activity"/>
    <property type="evidence" value="ECO:0007669"/>
    <property type="project" value="UniProtKB-KW"/>
</dbReference>
<dbReference type="InterPro" id="IPR029034">
    <property type="entry name" value="Cystine-knot_cytokine"/>
</dbReference>
<dbReference type="PANTHER" id="PTHR15009">
    <property type="entry name" value="MUELLERIAN-INHIBITING FACTOR"/>
    <property type="match status" value="1"/>
</dbReference>
<protein>
    <submittedName>
        <fullName evidence="7">Uncharacterized LOC109511273</fullName>
    </submittedName>
</protein>
<dbReference type="GO" id="GO:0030154">
    <property type="term" value="P:cell differentiation"/>
    <property type="evidence" value="ECO:0007669"/>
    <property type="project" value="UniProtKB-KW"/>
</dbReference>
<dbReference type="GO" id="GO:0005576">
    <property type="term" value="C:extracellular region"/>
    <property type="evidence" value="ECO:0007669"/>
    <property type="project" value="UniProtKB-SubCell"/>
</dbReference>
<dbReference type="Pfam" id="PF04709">
    <property type="entry name" value="AMH_N"/>
    <property type="match status" value="1"/>
</dbReference>
<dbReference type="GeneTree" id="ENSGT00390000006337"/>
<organism evidence="7 8">
    <name type="scientific">Hippocampus comes</name>
    <name type="common">Tiger tail seahorse</name>
    <dbReference type="NCBI Taxonomy" id="109280"/>
    <lineage>
        <taxon>Eukaryota</taxon>
        <taxon>Metazoa</taxon>
        <taxon>Chordata</taxon>
        <taxon>Craniata</taxon>
        <taxon>Vertebrata</taxon>
        <taxon>Euteleostomi</taxon>
        <taxon>Actinopterygii</taxon>
        <taxon>Neopterygii</taxon>
        <taxon>Teleostei</taxon>
        <taxon>Neoteleostei</taxon>
        <taxon>Acanthomorphata</taxon>
        <taxon>Syngnathiaria</taxon>
        <taxon>Syngnathiformes</taxon>
        <taxon>Syngnathoidei</taxon>
        <taxon>Syngnathidae</taxon>
        <taxon>Hippocampus</taxon>
    </lineage>
</organism>
<dbReference type="Gene3D" id="2.10.90.10">
    <property type="entry name" value="Cystine-knot cytokines"/>
    <property type="match status" value="1"/>
</dbReference>
<keyword evidence="2" id="KW-0964">Secreted</keyword>
<evidence type="ECO:0000256" key="4">
    <source>
        <dbReference type="ARBA" id="ARBA00022782"/>
    </source>
</evidence>
<dbReference type="Pfam" id="PF00019">
    <property type="entry name" value="TGF_beta"/>
    <property type="match status" value="1"/>
</dbReference>
<dbReference type="AlphaFoldDB" id="A0A3Q2YW69"/>
<dbReference type="SUPFAM" id="SSF57501">
    <property type="entry name" value="Cystine-knot cytokines"/>
    <property type="match status" value="1"/>
</dbReference>
<feature type="domain" description="TGF-beta family profile" evidence="6">
    <location>
        <begin position="424"/>
        <end position="531"/>
    </location>
</feature>
<evidence type="ECO:0000256" key="3">
    <source>
        <dbReference type="ARBA" id="ARBA00022729"/>
    </source>
</evidence>
<dbReference type="PROSITE" id="PS51362">
    <property type="entry name" value="TGF_BETA_2"/>
    <property type="match status" value="1"/>
</dbReference>
<dbReference type="STRING" id="109280.ENSHCOP00000023245"/>
<dbReference type="SMART" id="SM00204">
    <property type="entry name" value="TGFB"/>
    <property type="match status" value="1"/>
</dbReference>
<evidence type="ECO:0000259" key="6">
    <source>
        <dbReference type="PROSITE" id="PS51362"/>
    </source>
</evidence>
<comment type="similarity">
    <text evidence="5">Belongs to the TGF-beta family.</text>
</comment>
<dbReference type="Proteomes" id="UP000264820">
    <property type="component" value="Unplaced"/>
</dbReference>
<proteinExistence type="inferred from homology"/>
<dbReference type="InterPro" id="IPR021203">
    <property type="entry name" value="Muellerian-inhibiting_factor"/>
</dbReference>
<keyword evidence="3" id="KW-0732">Signal</keyword>
<evidence type="ECO:0000256" key="5">
    <source>
        <dbReference type="RuleBase" id="RU000354"/>
    </source>
</evidence>
<evidence type="ECO:0000256" key="1">
    <source>
        <dbReference type="ARBA" id="ARBA00004613"/>
    </source>
</evidence>
<keyword evidence="8" id="KW-1185">Reference proteome</keyword>
<reference evidence="7" key="2">
    <citation type="submission" date="2025-09" db="UniProtKB">
        <authorList>
            <consortium name="Ensembl"/>
        </authorList>
    </citation>
    <scope>IDENTIFICATION</scope>
</reference>
<evidence type="ECO:0000313" key="8">
    <source>
        <dbReference type="Proteomes" id="UP000264820"/>
    </source>
</evidence>
<dbReference type="PANTHER" id="PTHR15009:SF4">
    <property type="entry name" value="MUELLERIAN-INHIBITING FACTOR"/>
    <property type="match status" value="1"/>
</dbReference>
<reference evidence="7" key="1">
    <citation type="submission" date="2025-08" db="UniProtKB">
        <authorList>
            <consortium name="Ensembl"/>
        </authorList>
    </citation>
    <scope>IDENTIFICATION</scope>
</reference>
<dbReference type="GO" id="GO:0008406">
    <property type="term" value="P:gonad development"/>
    <property type="evidence" value="ECO:0007669"/>
    <property type="project" value="InterPro"/>
</dbReference>
<evidence type="ECO:0000256" key="2">
    <source>
        <dbReference type="ARBA" id="ARBA00022525"/>
    </source>
</evidence>
<dbReference type="InterPro" id="IPR001839">
    <property type="entry name" value="TGF-b_C"/>
</dbReference>